<proteinExistence type="predicted"/>
<dbReference type="InterPro" id="IPR036249">
    <property type="entry name" value="Thioredoxin-like_sf"/>
</dbReference>
<sequence length="236" mass="26589">MKVEVWTDMICPFCYIGKRRFEAGLEKLAHPETVEIVYRSFELNPHIQVNPLDDITGMAAARQGSTREHMKALQDDISKRAEQDGLKFNYDTAKPTNTLNAHRLLQFAMQFGKADDVIERLYQAYFTDSLYLDDLSILVDIAIQAGLDGDDAAEMLASDRFHDEVRADELAARRVGIRGVPYFVINDKYGISGAQPAEVFVEALQQAWKEENPYIPFKSTSVDPKASLCEDGTCEV</sequence>
<keyword evidence="2" id="KW-0413">Isomerase</keyword>
<comment type="caution">
    <text evidence="2">The sequence shown here is derived from an EMBL/GenBank/DDBJ whole genome shotgun (WGS) entry which is preliminary data.</text>
</comment>
<dbReference type="GO" id="GO:0016491">
    <property type="term" value="F:oxidoreductase activity"/>
    <property type="evidence" value="ECO:0007669"/>
    <property type="project" value="InterPro"/>
</dbReference>
<keyword evidence="3" id="KW-1185">Reference proteome</keyword>
<gene>
    <name evidence="2" type="ORF">FHS16_005996</name>
</gene>
<organism evidence="2 3">
    <name type="scientific">Paenibacillus endophyticus</name>
    <dbReference type="NCBI Taxonomy" id="1294268"/>
    <lineage>
        <taxon>Bacteria</taxon>
        <taxon>Bacillati</taxon>
        <taxon>Bacillota</taxon>
        <taxon>Bacilli</taxon>
        <taxon>Bacillales</taxon>
        <taxon>Paenibacillaceae</taxon>
        <taxon>Paenibacillus</taxon>
    </lineage>
</organism>
<dbReference type="PANTHER" id="PTHR13887:SF41">
    <property type="entry name" value="THIOREDOXIN SUPERFAMILY PROTEIN"/>
    <property type="match status" value="1"/>
</dbReference>
<dbReference type="Pfam" id="PF01323">
    <property type="entry name" value="DSBA"/>
    <property type="match status" value="1"/>
</dbReference>
<dbReference type="PANTHER" id="PTHR13887">
    <property type="entry name" value="GLUTATHIONE S-TRANSFERASE KAPPA"/>
    <property type="match status" value="1"/>
</dbReference>
<reference evidence="2 3" key="1">
    <citation type="submission" date="2020-08" db="EMBL/GenBank/DDBJ databases">
        <title>Genomic Encyclopedia of Type Strains, Phase III (KMG-III): the genomes of soil and plant-associated and newly described type strains.</title>
        <authorList>
            <person name="Whitman W."/>
        </authorList>
    </citation>
    <scope>NUCLEOTIDE SEQUENCE [LARGE SCALE GENOMIC DNA]</scope>
    <source>
        <strain evidence="2 3">CECT 8234</strain>
    </source>
</reference>
<dbReference type="EMBL" id="JACHXW010000030">
    <property type="protein sequence ID" value="MBB3155880.1"/>
    <property type="molecule type" value="Genomic_DNA"/>
</dbReference>
<dbReference type="Gene3D" id="3.40.30.10">
    <property type="entry name" value="Glutaredoxin"/>
    <property type="match status" value="1"/>
</dbReference>
<dbReference type="Proteomes" id="UP000518605">
    <property type="component" value="Unassembled WGS sequence"/>
</dbReference>
<dbReference type="GO" id="GO:0016853">
    <property type="term" value="F:isomerase activity"/>
    <property type="evidence" value="ECO:0007669"/>
    <property type="project" value="UniProtKB-KW"/>
</dbReference>
<accession>A0A7W5CEN7</accession>
<protein>
    <submittedName>
        <fullName evidence="2">Putative DsbA family dithiol-disulfide isomerase</fullName>
    </submittedName>
</protein>
<feature type="domain" description="DSBA-like thioredoxin" evidence="1">
    <location>
        <begin position="3"/>
        <end position="205"/>
    </location>
</feature>
<dbReference type="AlphaFoldDB" id="A0A7W5CEN7"/>
<dbReference type="CDD" id="cd03024">
    <property type="entry name" value="DsbA_FrnE"/>
    <property type="match status" value="1"/>
</dbReference>
<name>A0A7W5CEN7_9BACL</name>
<dbReference type="RefSeq" id="WP_183570914.1">
    <property type="nucleotide sequence ID" value="NZ_CBCSLB010000031.1"/>
</dbReference>
<evidence type="ECO:0000313" key="3">
    <source>
        <dbReference type="Proteomes" id="UP000518605"/>
    </source>
</evidence>
<evidence type="ECO:0000313" key="2">
    <source>
        <dbReference type="EMBL" id="MBB3155880.1"/>
    </source>
</evidence>
<evidence type="ECO:0000259" key="1">
    <source>
        <dbReference type="Pfam" id="PF01323"/>
    </source>
</evidence>
<dbReference type="SUPFAM" id="SSF52833">
    <property type="entry name" value="Thioredoxin-like"/>
    <property type="match status" value="1"/>
</dbReference>
<dbReference type="InterPro" id="IPR001853">
    <property type="entry name" value="DSBA-like_thioredoxin_dom"/>
</dbReference>